<protein>
    <submittedName>
        <fullName evidence="1">Uncharacterized protein</fullName>
    </submittedName>
</protein>
<organism evidence="1 2">
    <name type="scientific">Vespula maculifrons</name>
    <name type="common">Eastern yellow jacket</name>
    <name type="synonym">Wasp</name>
    <dbReference type="NCBI Taxonomy" id="7453"/>
    <lineage>
        <taxon>Eukaryota</taxon>
        <taxon>Metazoa</taxon>
        <taxon>Ecdysozoa</taxon>
        <taxon>Arthropoda</taxon>
        <taxon>Hexapoda</taxon>
        <taxon>Insecta</taxon>
        <taxon>Pterygota</taxon>
        <taxon>Neoptera</taxon>
        <taxon>Endopterygota</taxon>
        <taxon>Hymenoptera</taxon>
        <taxon>Apocrita</taxon>
        <taxon>Aculeata</taxon>
        <taxon>Vespoidea</taxon>
        <taxon>Vespidae</taxon>
        <taxon>Vespinae</taxon>
        <taxon>Vespula</taxon>
    </lineage>
</organism>
<comment type="caution">
    <text evidence="1">The sequence shown here is derived from an EMBL/GenBank/DDBJ whole genome shotgun (WGS) entry which is preliminary data.</text>
</comment>
<evidence type="ECO:0000313" key="2">
    <source>
        <dbReference type="Proteomes" id="UP001607303"/>
    </source>
</evidence>
<gene>
    <name evidence="1" type="ORF">V1477_012817</name>
</gene>
<evidence type="ECO:0000313" key="1">
    <source>
        <dbReference type="EMBL" id="KAL2736308.1"/>
    </source>
</evidence>
<accession>A0ABD2BVL0</accession>
<reference evidence="1 2" key="1">
    <citation type="journal article" date="2024" name="Ann. Entomol. Soc. Am.">
        <title>Genomic analyses of the southern and eastern yellowjacket wasps (Hymenoptera: Vespidae) reveal evolutionary signatures of social life.</title>
        <authorList>
            <person name="Catto M.A."/>
            <person name="Caine P.B."/>
            <person name="Orr S.E."/>
            <person name="Hunt B.G."/>
            <person name="Goodisman M.A.D."/>
        </authorList>
    </citation>
    <scope>NUCLEOTIDE SEQUENCE [LARGE SCALE GENOMIC DNA]</scope>
    <source>
        <strain evidence="1">232</strain>
        <tissue evidence="1">Head and thorax</tissue>
    </source>
</reference>
<dbReference type="AlphaFoldDB" id="A0ABD2BVL0"/>
<sequence>MRFVVAKTPPQQNSRERVQHIRVGSVLASTLAFKTFGLFRMAASQRRDLPPLEEGWLSHQNRTLLVFPTSTEYLPEGSTVSLCGIFVTPCYRFRLSNSLGSFERRKCFSRNLQWATGRASRRNLNNFGHLTWDITFFSETCQLCLVFIRAEINNT</sequence>
<keyword evidence="2" id="KW-1185">Reference proteome</keyword>
<dbReference type="EMBL" id="JAYRBN010000066">
    <property type="protein sequence ID" value="KAL2736308.1"/>
    <property type="molecule type" value="Genomic_DNA"/>
</dbReference>
<dbReference type="Proteomes" id="UP001607303">
    <property type="component" value="Unassembled WGS sequence"/>
</dbReference>
<name>A0ABD2BVL0_VESMC</name>
<proteinExistence type="predicted"/>